<protein>
    <submittedName>
        <fullName evidence="1">Uncharacterized protein</fullName>
    </submittedName>
</protein>
<proteinExistence type="predicted"/>
<dbReference type="Proteomes" id="UP000238322">
    <property type="component" value="Unassembled WGS sequence"/>
</dbReference>
<evidence type="ECO:0000313" key="1">
    <source>
        <dbReference type="EMBL" id="PQO37307.1"/>
    </source>
</evidence>
<comment type="caution">
    <text evidence="1">The sequence shown here is derived from an EMBL/GenBank/DDBJ whole genome shotgun (WGS) entry which is preliminary data.</text>
</comment>
<gene>
    <name evidence="1" type="ORF">C5Y83_04995</name>
</gene>
<organism evidence="1 2">
    <name type="scientific">Blastopirellula marina</name>
    <dbReference type="NCBI Taxonomy" id="124"/>
    <lineage>
        <taxon>Bacteria</taxon>
        <taxon>Pseudomonadati</taxon>
        <taxon>Planctomycetota</taxon>
        <taxon>Planctomycetia</taxon>
        <taxon>Pirellulales</taxon>
        <taxon>Pirellulaceae</taxon>
        <taxon>Blastopirellula</taxon>
    </lineage>
</organism>
<accession>A0A2S8FYM8</accession>
<sequence>MQAAVAICEVVTTAISLVRTLRASFIFLAVASSDRYSDFMDEKADISERQTDFIATRPS</sequence>
<name>A0A2S8FYM8_9BACT</name>
<dbReference type="EMBL" id="PUHY01000005">
    <property type="protein sequence ID" value="PQO37307.1"/>
    <property type="molecule type" value="Genomic_DNA"/>
</dbReference>
<reference evidence="1 2" key="1">
    <citation type="submission" date="2018-02" db="EMBL/GenBank/DDBJ databases">
        <title>Comparative genomes isolates from brazilian mangrove.</title>
        <authorList>
            <person name="Araujo J.E."/>
            <person name="Taketani R.G."/>
            <person name="Silva M.C.P."/>
            <person name="Loureco M.V."/>
            <person name="Andreote F.D."/>
        </authorList>
    </citation>
    <scope>NUCLEOTIDE SEQUENCE [LARGE SCALE GENOMIC DNA]</scope>
    <source>
        <strain evidence="1 2">Hex-1 MGV</strain>
    </source>
</reference>
<evidence type="ECO:0000313" key="2">
    <source>
        <dbReference type="Proteomes" id="UP000238322"/>
    </source>
</evidence>
<dbReference type="AlphaFoldDB" id="A0A2S8FYM8"/>